<dbReference type="Pfam" id="PF04326">
    <property type="entry name" value="SLFN_AlbA_2"/>
    <property type="match status" value="1"/>
</dbReference>
<dbReference type="RefSeq" id="WP_258302787.1">
    <property type="nucleotide sequence ID" value="NZ_CP078063.1"/>
</dbReference>
<dbReference type="InterPro" id="IPR038461">
    <property type="entry name" value="Schlafen_AlbA_2_dom_sf"/>
</dbReference>
<name>A0ABY5REL1_HALLR</name>
<gene>
    <name evidence="2" type="ORF">KU306_02540</name>
</gene>
<evidence type="ECO:0000313" key="3">
    <source>
        <dbReference type="Proteomes" id="UP001058330"/>
    </source>
</evidence>
<organism evidence="2 3">
    <name type="scientific">Haloferax larsenii</name>
    <dbReference type="NCBI Taxonomy" id="302484"/>
    <lineage>
        <taxon>Archaea</taxon>
        <taxon>Methanobacteriati</taxon>
        <taxon>Methanobacteriota</taxon>
        <taxon>Stenosarchaea group</taxon>
        <taxon>Halobacteria</taxon>
        <taxon>Halobacteriales</taxon>
        <taxon>Haloferacaceae</taxon>
        <taxon>Haloferax</taxon>
    </lineage>
</organism>
<keyword evidence="2" id="KW-0547">Nucleotide-binding</keyword>
<reference evidence="2" key="1">
    <citation type="submission" date="2021-07" db="EMBL/GenBank/DDBJ databases">
        <title>Studies on halocins as antimicrobial molecules from haloarchaea.</title>
        <authorList>
            <person name="Kumar S."/>
            <person name="Khare S.K."/>
        </authorList>
    </citation>
    <scope>NUCLEOTIDE SEQUENCE</scope>
    <source>
        <strain evidence="2">NCIM 5678</strain>
    </source>
</reference>
<keyword evidence="2" id="KW-0067">ATP-binding</keyword>
<proteinExistence type="predicted"/>
<feature type="domain" description="Schlafen AlbA-2" evidence="1">
    <location>
        <begin position="461"/>
        <end position="569"/>
    </location>
</feature>
<evidence type="ECO:0000259" key="1">
    <source>
        <dbReference type="Pfam" id="PF04326"/>
    </source>
</evidence>
<protein>
    <submittedName>
        <fullName evidence="2">ATP-binding protein</fullName>
    </submittedName>
</protein>
<dbReference type="EMBL" id="CP078063">
    <property type="protein sequence ID" value="UVE50787.1"/>
    <property type="molecule type" value="Genomic_DNA"/>
</dbReference>
<dbReference type="Proteomes" id="UP001058330">
    <property type="component" value="Chromosome"/>
</dbReference>
<accession>A0ABY5REL1</accession>
<keyword evidence="3" id="KW-1185">Reference proteome</keyword>
<sequence>MSEDELDGDNSVTRLIGSAKLLQEVSNFDGLLTWGEENHNIRMMDDILEGYRLLTRSTLHALGYSYLVQSGPVEIEKDYLFLKSLRELGDIDKVQSDCEAAALSRKINQHNRQLALATTSDELKDRLVRTTEELVQPLTQQLPDKVHAAPDTLSVNQAATWAAAEQCFTFLVDQRENMPWGLYVSDFDILLSDQSELDAGIQGYTLGLEYLWRLFADRLQIDASIFDDLHQIDEWKKIDERFYGKLQRQFFQPFSEKHGVELGDSPLRLTEPFPKDEIAHLFADDRVPVIGKEEQMKQLLLWEHAERLDEHSLDKGAFFVSIVEGIARIRQQLDRPEPVFVRRFVHPDPDVDGKNFSYAVRVDHPHLLGSNGMRGWATFVRLGTDYSGYGTSQYKRTEKRLEVLSSDGLVEIDEMRIGEEQFKNSLRKNHGGISPDIETDSRISREPRYAGLTVEEILAGESEKVEFKREFPGTDKMGKEIAALANTAGGVVAIGVNDDGSIYGVDDIESLQLRVANLATSEKFRPPIYPDFKVLEISDESILIIEVEELDRPCAVDYRYYARVGTSVEKQLFEELKQRFGR</sequence>
<dbReference type="GO" id="GO:0005524">
    <property type="term" value="F:ATP binding"/>
    <property type="evidence" value="ECO:0007669"/>
    <property type="project" value="UniProtKB-KW"/>
</dbReference>
<dbReference type="PANTHER" id="PTHR30595:SF6">
    <property type="entry name" value="SCHLAFEN ALBA-2 DOMAIN-CONTAINING PROTEIN"/>
    <property type="match status" value="1"/>
</dbReference>
<dbReference type="PANTHER" id="PTHR30595">
    <property type="entry name" value="GLPR-RELATED TRANSCRIPTIONAL REPRESSOR"/>
    <property type="match status" value="1"/>
</dbReference>
<dbReference type="GeneID" id="74527737"/>
<evidence type="ECO:0000313" key="2">
    <source>
        <dbReference type="EMBL" id="UVE50787.1"/>
    </source>
</evidence>
<dbReference type="InterPro" id="IPR007421">
    <property type="entry name" value="Schlafen_AlbA_2_dom"/>
</dbReference>
<dbReference type="Gene3D" id="3.30.950.30">
    <property type="entry name" value="Schlafen, AAA domain"/>
    <property type="match status" value="1"/>
</dbReference>